<evidence type="ECO:0000313" key="2">
    <source>
        <dbReference type="EMBL" id="MBJ7594503.1"/>
    </source>
</evidence>
<evidence type="ECO:0000313" key="5">
    <source>
        <dbReference type="Proteomes" id="UP000606991"/>
    </source>
</evidence>
<keyword evidence="1" id="KW-0472">Membrane</keyword>
<reference evidence="2 5" key="3">
    <citation type="submission" date="2020-10" db="EMBL/GenBank/DDBJ databases">
        <title>Ca. Dormibacterota MAGs.</title>
        <authorList>
            <person name="Montgomery K."/>
        </authorList>
    </citation>
    <scope>NUCLEOTIDE SEQUENCE [LARGE SCALE GENOMIC DNA]</scope>
    <source>
        <strain evidence="2">SC8812_S17_18</strain>
    </source>
</reference>
<protein>
    <recommendedName>
        <fullName evidence="6">DUF4760 domain-containing protein</fullName>
    </recommendedName>
</protein>
<dbReference type="Proteomes" id="UP000248724">
    <property type="component" value="Unassembled WGS sequence"/>
</dbReference>
<organism evidence="3 4">
    <name type="scientific">Candidatus Aeolococcus gillhamiae</name>
    <dbReference type="NCBI Taxonomy" id="3127015"/>
    <lineage>
        <taxon>Bacteria</taxon>
        <taxon>Bacillati</taxon>
        <taxon>Candidatus Dormiibacterota</taxon>
        <taxon>Candidatus Dormibacteria</taxon>
        <taxon>Candidatus Aeolococcales</taxon>
        <taxon>Candidatus Aeolococcaceae</taxon>
        <taxon>Candidatus Aeolococcus</taxon>
    </lineage>
</organism>
<dbReference type="Pfam" id="PF15956">
    <property type="entry name" value="DUF4760"/>
    <property type="match status" value="1"/>
</dbReference>
<evidence type="ECO:0000313" key="3">
    <source>
        <dbReference type="EMBL" id="PZR80222.1"/>
    </source>
</evidence>
<proteinExistence type="predicted"/>
<feature type="transmembrane region" description="Helical" evidence="1">
    <location>
        <begin position="12"/>
        <end position="33"/>
    </location>
</feature>
<dbReference type="EMBL" id="QHBU01000165">
    <property type="protein sequence ID" value="PZR80222.1"/>
    <property type="molecule type" value="Genomic_DNA"/>
</dbReference>
<comment type="caution">
    <text evidence="3">The sequence shown here is derived from an EMBL/GenBank/DDBJ whole genome shotgun (WGS) entry which is preliminary data.</text>
</comment>
<gene>
    <name evidence="3" type="ORF">DLM65_08790</name>
    <name evidence="2" type="ORF">JF886_06500</name>
</gene>
<name>A0A2W5Z4K0_9BACT</name>
<dbReference type="RefSeq" id="WP_337310761.1">
    <property type="nucleotide sequence ID" value="NZ_JAEKNS010000070.1"/>
</dbReference>
<dbReference type="AlphaFoldDB" id="A0A2W5Z4K0"/>
<dbReference type="EMBL" id="JAEKNS010000070">
    <property type="protein sequence ID" value="MBJ7594503.1"/>
    <property type="molecule type" value="Genomic_DNA"/>
</dbReference>
<evidence type="ECO:0000256" key="1">
    <source>
        <dbReference type="SAM" id="Phobius"/>
    </source>
</evidence>
<keyword evidence="1" id="KW-0812">Transmembrane</keyword>
<sequence length="183" mass="21416">MSETLRQSFATWSQVGSAVILLLGAVIVPVVIFRVSRRIARQEAVFRYLERHDRDSFSQLLTWANGIVLLRDGETIAHGVARYHRLSDYQQDQLWRVLNFWEETSQVYVNGLFDERVFRGTLGPWLVESWLDNHWLINHLRKTDDGSLDLSLWNTWEKVYRRMLKAGVRYTHRSDSDPGEPAA</sequence>
<dbReference type="Proteomes" id="UP000606991">
    <property type="component" value="Unassembled WGS sequence"/>
</dbReference>
<reference evidence="3" key="2">
    <citation type="submission" date="2018-05" db="EMBL/GenBank/DDBJ databases">
        <authorList>
            <person name="Ferrari B."/>
        </authorList>
    </citation>
    <scope>NUCLEOTIDE SEQUENCE</scope>
    <source>
        <strain evidence="3">RRmetagenome_bin12</strain>
    </source>
</reference>
<evidence type="ECO:0008006" key="6">
    <source>
        <dbReference type="Google" id="ProtNLM"/>
    </source>
</evidence>
<dbReference type="InterPro" id="IPR031876">
    <property type="entry name" value="DUF4760"/>
</dbReference>
<reference evidence="3 4" key="1">
    <citation type="journal article" date="2017" name="Nature">
        <title>Atmospheric trace gases support primary production in Antarctic desert surface soil.</title>
        <authorList>
            <person name="Ji M."/>
            <person name="Greening C."/>
            <person name="Vanwonterghem I."/>
            <person name="Carere C.R."/>
            <person name="Bay S.K."/>
            <person name="Steen J.A."/>
            <person name="Montgomery K."/>
            <person name="Lines T."/>
            <person name="Beardall J."/>
            <person name="van Dorst J."/>
            <person name="Snape I."/>
            <person name="Stott M.B."/>
            <person name="Hugenholtz P."/>
            <person name="Ferrari B.C."/>
        </authorList>
    </citation>
    <scope>NUCLEOTIDE SEQUENCE [LARGE SCALE GENOMIC DNA]</scope>
    <source>
        <strain evidence="3">RRmetagenome_bin12</strain>
    </source>
</reference>
<accession>A0A934K2P2</accession>
<evidence type="ECO:0000313" key="4">
    <source>
        <dbReference type="Proteomes" id="UP000248724"/>
    </source>
</evidence>
<accession>A0A2W5Z4K0</accession>
<keyword evidence="1" id="KW-1133">Transmembrane helix</keyword>